<proteinExistence type="predicted"/>
<organism evidence="1 2">
    <name type="scientific">Seongchinamella unica</name>
    <dbReference type="NCBI Taxonomy" id="2547392"/>
    <lineage>
        <taxon>Bacteria</taxon>
        <taxon>Pseudomonadati</taxon>
        <taxon>Pseudomonadota</taxon>
        <taxon>Gammaproteobacteria</taxon>
        <taxon>Cellvibrionales</taxon>
        <taxon>Halieaceae</taxon>
        <taxon>Seongchinamella</taxon>
    </lineage>
</organism>
<sequence length="245" mass="27249">MISWKTLRTLCLVLLLIPVVHLVYLVSRDTVATLNSSPDAWAAEIDAYARQDRASKLPERPVVVVGGRRVKLWSGLEDMLSPVPVLMRGLGDATVDDLIYNYERLIGFYRPGAVVLLPSASEFHIRANKSAEDLASGIEELVELNAYHADDSRFYVITPLKAPLYASEASTVEETTRLLNDWAAAQDHVEILDANRLLVRPDGRPNPAYYRPDGINLNEHGYLRLSVLLQSALDAQMATLNKPKS</sequence>
<dbReference type="RefSeq" id="WP_133213834.1">
    <property type="nucleotide sequence ID" value="NZ_SMSE01000003.1"/>
</dbReference>
<keyword evidence="2" id="KW-1185">Reference proteome</keyword>
<dbReference type="Proteomes" id="UP000295554">
    <property type="component" value="Unassembled WGS sequence"/>
</dbReference>
<name>A0A4R5LQF5_9GAMM</name>
<dbReference type="EMBL" id="SMSE01000003">
    <property type="protein sequence ID" value="TDG12751.1"/>
    <property type="molecule type" value="Genomic_DNA"/>
</dbReference>
<protein>
    <recommendedName>
        <fullName evidence="3">SGNH hydrolase-type esterase domain-containing protein</fullName>
    </recommendedName>
</protein>
<accession>A0A4R5LQF5</accession>
<dbReference type="SUPFAM" id="SSF52266">
    <property type="entry name" value="SGNH hydrolase"/>
    <property type="match status" value="1"/>
</dbReference>
<dbReference type="OrthoDB" id="9790057at2"/>
<dbReference type="AlphaFoldDB" id="A0A4R5LQF5"/>
<dbReference type="InterPro" id="IPR036514">
    <property type="entry name" value="SGNH_hydro_sf"/>
</dbReference>
<evidence type="ECO:0000313" key="2">
    <source>
        <dbReference type="Proteomes" id="UP000295554"/>
    </source>
</evidence>
<dbReference type="GO" id="GO:0016788">
    <property type="term" value="F:hydrolase activity, acting on ester bonds"/>
    <property type="evidence" value="ECO:0007669"/>
    <property type="project" value="UniProtKB-ARBA"/>
</dbReference>
<comment type="caution">
    <text evidence="1">The sequence shown here is derived from an EMBL/GenBank/DDBJ whole genome shotgun (WGS) entry which is preliminary data.</text>
</comment>
<dbReference type="Gene3D" id="3.40.50.1110">
    <property type="entry name" value="SGNH hydrolase"/>
    <property type="match status" value="1"/>
</dbReference>
<gene>
    <name evidence="1" type="ORF">E2F43_14375</name>
</gene>
<evidence type="ECO:0000313" key="1">
    <source>
        <dbReference type="EMBL" id="TDG12751.1"/>
    </source>
</evidence>
<reference evidence="1 2" key="1">
    <citation type="submission" date="2019-03" db="EMBL/GenBank/DDBJ databases">
        <title>Seongchinamella monodicae gen. nov., sp. nov., a novel member of the Gammaproteobacteria isolated from a tidal mudflat of beach.</title>
        <authorList>
            <person name="Yang H.G."/>
            <person name="Kang J.W."/>
            <person name="Lee S.D."/>
        </authorList>
    </citation>
    <scope>NUCLEOTIDE SEQUENCE [LARGE SCALE GENOMIC DNA]</scope>
    <source>
        <strain evidence="1 2">GH4-78</strain>
    </source>
</reference>
<evidence type="ECO:0008006" key="3">
    <source>
        <dbReference type="Google" id="ProtNLM"/>
    </source>
</evidence>